<dbReference type="AlphaFoldDB" id="A0A7Y2EC89"/>
<protein>
    <recommendedName>
        <fullName evidence="3">ACT domain-containing protein</fullName>
    </recommendedName>
</protein>
<dbReference type="InterPro" id="IPR045865">
    <property type="entry name" value="ACT-like_dom_sf"/>
</dbReference>
<comment type="caution">
    <text evidence="1">The sequence shown here is derived from an EMBL/GenBank/DDBJ whole genome shotgun (WGS) entry which is preliminary data.</text>
</comment>
<evidence type="ECO:0000313" key="1">
    <source>
        <dbReference type="EMBL" id="NNF07179.1"/>
    </source>
</evidence>
<proteinExistence type="predicted"/>
<reference evidence="1 2" key="1">
    <citation type="submission" date="2020-03" db="EMBL/GenBank/DDBJ databases">
        <title>Metabolic flexibility allows generalist bacteria to become dominant in a frequently disturbed ecosystem.</title>
        <authorList>
            <person name="Chen Y.-J."/>
            <person name="Leung P.M."/>
            <person name="Bay S.K."/>
            <person name="Hugenholtz P."/>
            <person name="Kessler A.J."/>
            <person name="Shelley G."/>
            <person name="Waite D.W."/>
            <person name="Cook P.L."/>
            <person name="Greening C."/>
        </authorList>
    </citation>
    <scope>NUCLEOTIDE SEQUENCE [LARGE SCALE GENOMIC DNA]</scope>
    <source>
        <strain evidence="1">SS_bin_28</strain>
    </source>
</reference>
<dbReference type="EMBL" id="JABDJR010000422">
    <property type="protein sequence ID" value="NNF07179.1"/>
    <property type="molecule type" value="Genomic_DNA"/>
</dbReference>
<organism evidence="1 2">
    <name type="scientific">Eiseniibacteriota bacterium</name>
    <dbReference type="NCBI Taxonomy" id="2212470"/>
    <lineage>
        <taxon>Bacteria</taxon>
        <taxon>Candidatus Eiseniibacteriota</taxon>
    </lineage>
</organism>
<accession>A0A7Y2EC89</accession>
<evidence type="ECO:0000313" key="2">
    <source>
        <dbReference type="Proteomes" id="UP000547674"/>
    </source>
</evidence>
<sequence>MLKNDTGQTTMSGIVTHAGDPRIVLWDGLAVDARPSGVLMAVRNEDVPGVVGFIGSTLGEAKINISQISWGRNPDSDEARTLLNLDSAPEALVLESIQKHPAIQWAKLAQFE</sequence>
<name>A0A7Y2EC89_UNCEI</name>
<dbReference type="Proteomes" id="UP000547674">
    <property type="component" value="Unassembled WGS sequence"/>
</dbReference>
<gene>
    <name evidence="1" type="ORF">HKN21_10495</name>
</gene>
<dbReference type="Gene3D" id="3.30.70.260">
    <property type="match status" value="1"/>
</dbReference>
<dbReference type="SUPFAM" id="SSF55021">
    <property type="entry name" value="ACT-like"/>
    <property type="match status" value="1"/>
</dbReference>
<evidence type="ECO:0008006" key="3">
    <source>
        <dbReference type="Google" id="ProtNLM"/>
    </source>
</evidence>